<organism evidence="1">
    <name type="scientific">Ixodes ricinus</name>
    <name type="common">Common tick</name>
    <name type="synonym">Acarus ricinus</name>
    <dbReference type="NCBI Taxonomy" id="34613"/>
    <lineage>
        <taxon>Eukaryota</taxon>
        <taxon>Metazoa</taxon>
        <taxon>Ecdysozoa</taxon>
        <taxon>Arthropoda</taxon>
        <taxon>Chelicerata</taxon>
        <taxon>Arachnida</taxon>
        <taxon>Acari</taxon>
        <taxon>Parasitiformes</taxon>
        <taxon>Ixodida</taxon>
        <taxon>Ixodoidea</taxon>
        <taxon>Ixodidae</taxon>
        <taxon>Ixodinae</taxon>
        <taxon>Ixodes</taxon>
    </lineage>
</organism>
<name>A0A6B0URM5_IXORI</name>
<sequence>MSSTFLSGFLCCCQNCWLGDGSGTVFASSSASSSILQTLPSCVGKGSGCSCSGTRSWGKEHPRTSTPCSSAWCRGCCRALHRHPRVRGGPPNLSRTRRSTRRWTRTLGPWCRGTWGPCCFRRAGNLSRRTPP</sequence>
<proteinExistence type="predicted"/>
<accession>A0A6B0URM5</accession>
<dbReference type="AlphaFoldDB" id="A0A6B0URM5"/>
<reference evidence="1" key="1">
    <citation type="submission" date="2019-12" db="EMBL/GenBank/DDBJ databases">
        <title>An insight into the sialome of adult female Ixodes ricinus ticks feeding for 6 days.</title>
        <authorList>
            <person name="Perner J."/>
            <person name="Ribeiro J.M.C."/>
        </authorList>
    </citation>
    <scope>NUCLEOTIDE SEQUENCE</scope>
    <source>
        <strain evidence="1">Semi-engorged</strain>
        <tissue evidence="1">Salivary glands</tissue>
    </source>
</reference>
<evidence type="ECO:0000313" key="1">
    <source>
        <dbReference type="EMBL" id="MXU92375.1"/>
    </source>
</evidence>
<dbReference type="EMBL" id="GIFC01010292">
    <property type="protein sequence ID" value="MXU92375.1"/>
    <property type="molecule type" value="Transcribed_RNA"/>
</dbReference>
<protein>
    <submittedName>
        <fullName evidence="1">Putative secreted protein</fullName>
    </submittedName>
</protein>